<gene>
    <name evidence="3" type="ORF">NERG_00569</name>
</gene>
<feature type="transmembrane region" description="Helical" evidence="1">
    <location>
        <begin position="252"/>
        <end position="272"/>
    </location>
</feature>
<dbReference type="HOGENOM" id="CLU_639499_0_0_1"/>
<feature type="signal peptide" evidence="2">
    <location>
        <begin position="1"/>
        <end position="30"/>
    </location>
</feature>
<keyword evidence="1" id="KW-0812">Transmembrane</keyword>
<evidence type="ECO:0000256" key="2">
    <source>
        <dbReference type="SAM" id="SignalP"/>
    </source>
</evidence>
<evidence type="ECO:0000313" key="3">
    <source>
        <dbReference type="EMBL" id="EHY66929.1"/>
    </source>
</evidence>
<reference evidence="3" key="1">
    <citation type="submission" date="2011-03" db="EMBL/GenBank/DDBJ databases">
        <title>The Genome Sequence of Nematocida sp1 strain ERTm2.</title>
        <authorList>
            <consortium name="The Broad Institute Genome Sequencing Platform"/>
            <consortium name="The Broad Institute Genome Sequencing Center for Infectious Disease"/>
            <person name="Cuomo C."/>
            <person name="Troemel E."/>
            <person name="Young S.K."/>
            <person name="Zeng Q."/>
            <person name="Gargeya S."/>
            <person name="Fitzgerald M."/>
            <person name="Haas B."/>
            <person name="Abouelleil A."/>
            <person name="Alvarado L."/>
            <person name="Arachchi H.M."/>
            <person name="Berlin A."/>
            <person name="Brown A."/>
            <person name="Chapman S.B."/>
            <person name="Chen Z."/>
            <person name="Dunbar C."/>
            <person name="Freedman E."/>
            <person name="Gearin G."/>
            <person name="Gellesch M."/>
            <person name="Goldberg J."/>
            <person name="Griggs A."/>
            <person name="Gujja S."/>
            <person name="Heilman E.R."/>
            <person name="Heiman D."/>
            <person name="Howarth C."/>
            <person name="Larson L."/>
            <person name="Lui A."/>
            <person name="MacDonald P.J.P."/>
            <person name="Mehta T."/>
            <person name="Montmayeur A."/>
            <person name="Murphy C."/>
            <person name="Neiman D."/>
            <person name="Pearson M."/>
            <person name="Priest M."/>
            <person name="Roberts A."/>
            <person name="Saif S."/>
            <person name="Shea T."/>
            <person name="Shenoy N."/>
            <person name="Sisk P."/>
            <person name="Stolte C."/>
            <person name="Sykes S."/>
            <person name="White J."/>
            <person name="Yandava C."/>
            <person name="Wortman J."/>
            <person name="Nusbaum C."/>
            <person name="Birren B."/>
        </authorList>
    </citation>
    <scope>NUCLEOTIDE SEQUENCE</scope>
    <source>
        <strain evidence="3">ERTm2</strain>
    </source>
</reference>
<feature type="chain" id="PRO_5003617509" evidence="2">
    <location>
        <begin position="31"/>
        <end position="442"/>
    </location>
</feature>
<sequence length="442" mass="50432">MKQAYKMQNMQKIMFLVVVISMLWACGVLGKPIDPSKKLIVATETPKEAGTFLWLALCKFVKLMAIICESIVSYNIILLALVANGGKLHVLIWLVQMFTHGYYCVNYKENYDVLCKAHEKEKNTIYDIETADGNNNEEISVYEQYWLLVRDKGCPYIHYNPEDYFKDGKILVDLKEEKAKAKLNESKWIVVLRRSTYTLMQFIFSLALFKSMIFVLISTAILLDMFVLNYTITRCINECDYLGPSLLSGMKQAVMCLHGPVGTTLVACLAFFGETIGQYYKISELEESDKKKDRLYKKNRLTMSYFFFKGILLSMIIFFKVYSLVAFVDQVVWAILSPKVGDWLIEKSVKGITPNELRKKLRSKAKYEDEEFYSKIIQIGGVAVSVFFLFYVLAALFGIPPMSSFLSIAPIDPVLVNEMALVAKNTGIKDKVAAYVYSRSAV</sequence>
<organism evidence="3">
    <name type="scientific">Nematocida ausubeli (strain ATCC PRA-371 / ERTm2)</name>
    <name type="common">Nematode killer fungus</name>
    <dbReference type="NCBI Taxonomy" id="1913371"/>
    <lineage>
        <taxon>Eukaryota</taxon>
        <taxon>Fungi</taxon>
        <taxon>Fungi incertae sedis</taxon>
        <taxon>Microsporidia</taxon>
        <taxon>Nematocida</taxon>
    </lineage>
</organism>
<evidence type="ECO:0000256" key="1">
    <source>
        <dbReference type="SAM" id="Phobius"/>
    </source>
</evidence>
<keyword evidence="2" id="KW-0732">Signal</keyword>
<name>H8ZAE8_NEMA1</name>
<feature type="transmembrane region" description="Helical" evidence="1">
    <location>
        <begin position="306"/>
        <end position="328"/>
    </location>
</feature>
<proteinExistence type="predicted"/>
<dbReference type="EMBL" id="JH604633">
    <property type="protein sequence ID" value="EHY66929.1"/>
    <property type="molecule type" value="Genomic_DNA"/>
</dbReference>
<keyword evidence="1" id="KW-1133">Transmembrane helix</keyword>
<protein>
    <submittedName>
        <fullName evidence="3">Uncharacterized protein</fullName>
    </submittedName>
</protein>
<dbReference type="AlphaFoldDB" id="H8ZAE8"/>
<feature type="transmembrane region" description="Helical" evidence="1">
    <location>
        <begin position="376"/>
        <end position="399"/>
    </location>
</feature>
<feature type="transmembrane region" description="Helical" evidence="1">
    <location>
        <begin position="202"/>
        <end position="223"/>
    </location>
</feature>
<dbReference type="Proteomes" id="UP000005622">
    <property type="component" value="Unassembled WGS sequence"/>
</dbReference>
<feature type="transmembrane region" description="Helical" evidence="1">
    <location>
        <begin position="54"/>
        <end position="82"/>
    </location>
</feature>
<keyword evidence="1" id="KW-0472">Membrane</keyword>
<accession>H8ZAE8</accession>